<evidence type="ECO:0000256" key="5">
    <source>
        <dbReference type="ARBA" id="ARBA00004817"/>
    </source>
</evidence>
<dbReference type="InterPro" id="IPR018528">
    <property type="entry name" value="Preph_deHydtase_CS"/>
</dbReference>
<dbReference type="PANTHER" id="PTHR21022">
    <property type="entry name" value="PREPHENATE DEHYDRATASE P PROTEIN"/>
    <property type="match status" value="1"/>
</dbReference>
<dbReference type="Pfam" id="PF00800">
    <property type="entry name" value="PDT"/>
    <property type="match status" value="1"/>
</dbReference>
<dbReference type="Proteomes" id="UP001177595">
    <property type="component" value="Chromosome"/>
</dbReference>
<dbReference type="NCBIfam" id="NF008865">
    <property type="entry name" value="PRK11898.1"/>
    <property type="match status" value="1"/>
</dbReference>
<dbReference type="InterPro" id="IPR010952">
    <property type="entry name" value="CM_P_1"/>
</dbReference>
<dbReference type="FunFam" id="3.40.190.10:FF:000044">
    <property type="entry name" value="Chorismate mutase/prephenate dehydratase"/>
    <property type="match status" value="1"/>
</dbReference>
<comment type="function">
    <text evidence="2">Catalyzes the Claisen rearrangement of chorismate to prephenate and the decarboxylation/dehydration of prephenate to phenylpyruvate.</text>
</comment>
<keyword evidence="9" id="KW-0963">Cytoplasm</keyword>
<evidence type="ECO:0000259" key="21">
    <source>
        <dbReference type="PROSITE" id="PS51171"/>
    </source>
</evidence>
<dbReference type="NCBIfam" id="NF007910">
    <property type="entry name" value="PRK10622.1"/>
    <property type="match status" value="1"/>
</dbReference>
<dbReference type="PIRSF" id="PIRSF001500">
    <property type="entry name" value="Chor_mut_pdt_Ppr"/>
    <property type="match status" value="1"/>
</dbReference>
<dbReference type="Gene3D" id="1.20.59.10">
    <property type="entry name" value="Chorismate mutase"/>
    <property type="match status" value="1"/>
</dbReference>
<comment type="pathway">
    <text evidence="4">Amino-acid biosynthesis; L-phenylalanine biosynthesis; phenylpyruvate from prephenate: step 1/1.</text>
</comment>
<dbReference type="InterPro" id="IPR036979">
    <property type="entry name" value="CM_dom_sf"/>
</dbReference>
<accession>A0AA95GPH7</accession>
<comment type="catalytic activity">
    <reaction evidence="18">
        <text>prephenate + H(+) = 3-phenylpyruvate + CO2 + H2O</text>
        <dbReference type="Rhea" id="RHEA:21648"/>
        <dbReference type="ChEBI" id="CHEBI:15377"/>
        <dbReference type="ChEBI" id="CHEBI:15378"/>
        <dbReference type="ChEBI" id="CHEBI:16526"/>
        <dbReference type="ChEBI" id="CHEBI:18005"/>
        <dbReference type="ChEBI" id="CHEBI:29934"/>
        <dbReference type="EC" id="4.2.1.51"/>
    </reaction>
</comment>
<dbReference type="NCBIfam" id="TIGR01797">
    <property type="entry name" value="CM_P_1"/>
    <property type="match status" value="1"/>
</dbReference>
<evidence type="ECO:0000256" key="19">
    <source>
        <dbReference type="PIRSR" id="PIRSR001500-2"/>
    </source>
</evidence>
<dbReference type="CDD" id="cd13631">
    <property type="entry name" value="PBP2_Ct-PDT_like"/>
    <property type="match status" value="1"/>
</dbReference>
<evidence type="ECO:0000256" key="13">
    <source>
        <dbReference type="ARBA" id="ARBA00023235"/>
    </source>
</evidence>
<evidence type="ECO:0000259" key="20">
    <source>
        <dbReference type="PROSITE" id="PS51168"/>
    </source>
</evidence>
<dbReference type="Pfam" id="PF01817">
    <property type="entry name" value="CM_2"/>
    <property type="match status" value="1"/>
</dbReference>
<dbReference type="PROSITE" id="PS51168">
    <property type="entry name" value="CHORISMATE_MUT_2"/>
    <property type="match status" value="1"/>
</dbReference>
<evidence type="ECO:0000256" key="8">
    <source>
        <dbReference type="ARBA" id="ARBA00014401"/>
    </source>
</evidence>
<evidence type="ECO:0000256" key="9">
    <source>
        <dbReference type="ARBA" id="ARBA00022490"/>
    </source>
</evidence>
<dbReference type="EMBL" id="CP123504">
    <property type="protein sequence ID" value="WGM02383.1"/>
    <property type="molecule type" value="Genomic_DNA"/>
</dbReference>
<comment type="catalytic activity">
    <reaction evidence="1">
        <text>chorismate = prephenate</text>
        <dbReference type="Rhea" id="RHEA:13897"/>
        <dbReference type="ChEBI" id="CHEBI:29748"/>
        <dbReference type="ChEBI" id="CHEBI:29934"/>
        <dbReference type="EC" id="5.4.99.5"/>
    </reaction>
</comment>
<feature type="domain" description="Chorismate mutase" evidence="20">
    <location>
        <begin position="1"/>
        <end position="92"/>
    </location>
</feature>
<dbReference type="InterPro" id="IPR008242">
    <property type="entry name" value="Chor_mutase/pphenate_deHydtase"/>
</dbReference>
<dbReference type="PROSITE" id="PS00858">
    <property type="entry name" value="PREPHENATE_DEHYDR_2"/>
    <property type="match status" value="1"/>
</dbReference>
<dbReference type="InterPro" id="IPR001086">
    <property type="entry name" value="Preph_deHydtase"/>
</dbReference>
<dbReference type="SUPFAM" id="SSF53850">
    <property type="entry name" value="Periplasmic binding protein-like II"/>
    <property type="match status" value="1"/>
</dbReference>
<dbReference type="SUPFAM" id="SSF48600">
    <property type="entry name" value="Chorismate mutase II"/>
    <property type="match status" value="1"/>
</dbReference>
<dbReference type="SMART" id="SM00830">
    <property type="entry name" value="CM_2"/>
    <property type="match status" value="1"/>
</dbReference>
<dbReference type="InterPro" id="IPR045865">
    <property type="entry name" value="ACT-like_dom_sf"/>
</dbReference>
<evidence type="ECO:0000256" key="6">
    <source>
        <dbReference type="ARBA" id="ARBA00012404"/>
    </source>
</evidence>
<comment type="subcellular location">
    <subcellularLocation>
        <location evidence="3">Cytoplasm</location>
    </subcellularLocation>
</comment>
<keyword evidence="13" id="KW-0413">Isomerase</keyword>
<dbReference type="EC" id="4.2.1.51" evidence="7"/>
<reference evidence="23" key="1">
    <citation type="submission" date="2023-04" db="EMBL/GenBank/DDBJ databases">
        <title>Genome dynamics across the evolutionary transition to endosymbiosis.</title>
        <authorList>
            <person name="Siozios S."/>
            <person name="Nadal-Jimenez P."/>
            <person name="Azagi T."/>
            <person name="Sprong H."/>
            <person name="Frost C.L."/>
            <person name="Parratt S.R."/>
            <person name="Taylor G."/>
            <person name="Brettell L."/>
            <person name="Lew K.C."/>
            <person name="Croft L."/>
            <person name="King K.C."/>
            <person name="Brockhurst M.A."/>
            <person name="Hypsa V."/>
            <person name="Novakova E."/>
            <person name="Darby A.C."/>
            <person name="Hurst G.D.D."/>
        </authorList>
    </citation>
    <scope>NUCLEOTIDE SEQUENCE</scope>
    <source>
        <strain evidence="23">APv</strain>
    </source>
</reference>
<dbReference type="GO" id="GO:0009094">
    <property type="term" value="P:L-phenylalanine biosynthetic process"/>
    <property type="evidence" value="ECO:0007669"/>
    <property type="project" value="UniProtKB-KW"/>
</dbReference>
<dbReference type="PANTHER" id="PTHR21022:SF19">
    <property type="entry name" value="PREPHENATE DEHYDRATASE-RELATED"/>
    <property type="match status" value="1"/>
</dbReference>
<dbReference type="CDD" id="cd04905">
    <property type="entry name" value="ACT_CM-PDT"/>
    <property type="match status" value="1"/>
</dbReference>
<evidence type="ECO:0000256" key="10">
    <source>
        <dbReference type="ARBA" id="ARBA00022605"/>
    </source>
</evidence>
<dbReference type="InterPro" id="IPR036263">
    <property type="entry name" value="Chorismate_II_sf"/>
</dbReference>
<gene>
    <name evidence="23" type="primary">pheA</name>
    <name evidence="23" type="ORF">QE210_04610</name>
</gene>
<evidence type="ECO:0000313" key="24">
    <source>
        <dbReference type="Proteomes" id="UP001177595"/>
    </source>
</evidence>
<feature type="domain" description="ACT" evidence="22">
    <location>
        <begin position="299"/>
        <end position="376"/>
    </location>
</feature>
<dbReference type="GO" id="GO:0046417">
    <property type="term" value="P:chorismate metabolic process"/>
    <property type="evidence" value="ECO:0007669"/>
    <property type="project" value="InterPro"/>
</dbReference>
<evidence type="ECO:0000259" key="22">
    <source>
        <dbReference type="PROSITE" id="PS51671"/>
    </source>
</evidence>
<dbReference type="GO" id="GO:0004106">
    <property type="term" value="F:chorismate mutase activity"/>
    <property type="evidence" value="ECO:0007669"/>
    <property type="project" value="UniProtKB-EC"/>
</dbReference>
<keyword evidence="11" id="KW-0057">Aromatic amino acid biosynthesis</keyword>
<dbReference type="GO" id="GO:0004664">
    <property type="term" value="F:prephenate dehydratase activity"/>
    <property type="evidence" value="ECO:0007669"/>
    <property type="project" value="UniProtKB-EC"/>
</dbReference>
<dbReference type="FunFam" id="3.40.190.10:FF:000034">
    <property type="entry name" value="Chorismate mutase/prephenate dehydratase"/>
    <property type="match status" value="1"/>
</dbReference>
<dbReference type="PROSITE" id="PS51671">
    <property type="entry name" value="ACT"/>
    <property type="match status" value="1"/>
</dbReference>
<evidence type="ECO:0000256" key="12">
    <source>
        <dbReference type="ARBA" id="ARBA00023222"/>
    </source>
</evidence>
<organism evidence="23 24">
    <name type="scientific">Arsenophonus nasoniae</name>
    <name type="common">son-killer infecting Nasonia vitripennis</name>
    <dbReference type="NCBI Taxonomy" id="638"/>
    <lineage>
        <taxon>Bacteria</taxon>
        <taxon>Pseudomonadati</taxon>
        <taxon>Pseudomonadota</taxon>
        <taxon>Gammaproteobacteria</taxon>
        <taxon>Enterobacterales</taxon>
        <taxon>Morganellaceae</taxon>
        <taxon>Arsenophonus</taxon>
    </lineage>
</organism>
<evidence type="ECO:0000256" key="16">
    <source>
        <dbReference type="ARBA" id="ARBA00031175"/>
    </source>
</evidence>
<dbReference type="Gene3D" id="3.30.70.260">
    <property type="match status" value="1"/>
</dbReference>
<evidence type="ECO:0000256" key="11">
    <source>
        <dbReference type="ARBA" id="ARBA00023141"/>
    </source>
</evidence>
<keyword evidence="10" id="KW-0028">Amino-acid biosynthesis</keyword>
<evidence type="ECO:0000256" key="17">
    <source>
        <dbReference type="ARBA" id="ARBA00031520"/>
    </source>
</evidence>
<evidence type="ECO:0000256" key="14">
    <source>
        <dbReference type="ARBA" id="ARBA00023239"/>
    </source>
</evidence>
<name>A0AA95GPH7_9GAMM</name>
<evidence type="ECO:0000256" key="3">
    <source>
        <dbReference type="ARBA" id="ARBA00004496"/>
    </source>
</evidence>
<feature type="domain" description="Prephenate dehydratase" evidence="21">
    <location>
        <begin position="105"/>
        <end position="285"/>
    </location>
</feature>
<protein>
    <recommendedName>
        <fullName evidence="8">Bifunctional chorismate mutase/prephenate dehydratase</fullName>
        <ecNumber evidence="7">4.2.1.51</ecNumber>
        <ecNumber evidence="6">5.4.99.5</ecNumber>
    </recommendedName>
    <alternativeName>
        <fullName evidence="17">Chorismate mutase-prephenate dehydratase</fullName>
    </alternativeName>
    <alternativeName>
        <fullName evidence="16">p-protein</fullName>
    </alternativeName>
</protein>
<dbReference type="AlphaFoldDB" id="A0AA95GPH7"/>
<dbReference type="EC" id="5.4.99.5" evidence="6"/>
<evidence type="ECO:0000256" key="7">
    <source>
        <dbReference type="ARBA" id="ARBA00013147"/>
    </source>
</evidence>
<evidence type="ECO:0000256" key="18">
    <source>
        <dbReference type="ARBA" id="ARBA00047848"/>
    </source>
</evidence>
<keyword evidence="14" id="KW-0456">Lyase</keyword>
<evidence type="ECO:0000256" key="2">
    <source>
        <dbReference type="ARBA" id="ARBA00002364"/>
    </source>
</evidence>
<evidence type="ECO:0000256" key="1">
    <source>
        <dbReference type="ARBA" id="ARBA00000824"/>
    </source>
</evidence>
<dbReference type="PROSITE" id="PS00857">
    <property type="entry name" value="PREPHENATE_DEHYDR_1"/>
    <property type="match status" value="1"/>
</dbReference>
<keyword evidence="15" id="KW-0511">Multifunctional enzyme</keyword>
<dbReference type="InterPro" id="IPR002701">
    <property type="entry name" value="CM_II_prokaryot"/>
</dbReference>
<dbReference type="PROSITE" id="PS51171">
    <property type="entry name" value="PREPHENATE_DEHYDR_3"/>
    <property type="match status" value="1"/>
</dbReference>
<dbReference type="Gene3D" id="3.40.190.10">
    <property type="entry name" value="Periplasmic binding protein-like II"/>
    <property type="match status" value="2"/>
</dbReference>
<sequence length="387" mass="43284">MDSISNLLNMQKKIDQLDSLLLNLLAERHYLATHIAQAKLKLQQPIDDINHEQQLLNRLIAEGKKQGLDSFYITRLFQIINQDGVLTQQAVFQQHLNPIENDSVRIAFLGPNGSYSHLAARQYSARHFSHAIECSCDKFQDIFALVETKQADYGILPLENSSSGAINDVYDLLQNTQLSIVGEMRLPINHCLLAITQVPLENIETVYSHPQPFQQCNQFLQQYPNWKIEYCDSSSSAMQKVVEIDSANVAALGSEIGGALYGLTILEHNIANQPNNMTRFIVIARKAVQVSAQIPAKTTLLIATSQHAGALVDALLVLKEHNIVMSKLESRPINNKPWEEMFYIDVQANLRSLDMQHALEKLTAMTRSIKILGCYPADNLVPSGVAN</sequence>
<keyword evidence="12" id="KW-0584">Phenylalanine biosynthesis</keyword>
<dbReference type="GO" id="GO:0005737">
    <property type="term" value="C:cytoplasm"/>
    <property type="evidence" value="ECO:0007669"/>
    <property type="project" value="UniProtKB-SubCell"/>
</dbReference>
<evidence type="ECO:0000256" key="15">
    <source>
        <dbReference type="ARBA" id="ARBA00023268"/>
    </source>
</evidence>
<feature type="site" description="Essential for prephenate dehydratase activity" evidence="19">
    <location>
        <position position="278"/>
    </location>
</feature>
<dbReference type="RefSeq" id="WP_280625642.1">
    <property type="nucleotide sequence ID" value="NZ_CP123504.1"/>
</dbReference>
<comment type="pathway">
    <text evidence="5">Metabolic intermediate biosynthesis; prephenate biosynthesis; prephenate from chorismate: step 1/1.</text>
</comment>
<dbReference type="InterPro" id="IPR002912">
    <property type="entry name" value="ACT_dom"/>
</dbReference>
<evidence type="ECO:0000313" key="23">
    <source>
        <dbReference type="EMBL" id="WGM02383.1"/>
    </source>
</evidence>
<evidence type="ECO:0000256" key="4">
    <source>
        <dbReference type="ARBA" id="ARBA00004741"/>
    </source>
</evidence>
<dbReference type="SUPFAM" id="SSF55021">
    <property type="entry name" value="ACT-like"/>
    <property type="match status" value="1"/>
</dbReference>
<proteinExistence type="predicted"/>